<evidence type="ECO:0000313" key="2">
    <source>
        <dbReference type="Proteomes" id="UP000265520"/>
    </source>
</evidence>
<dbReference type="EMBL" id="LXQA010105112">
    <property type="protein sequence ID" value="MCI17359.1"/>
    <property type="molecule type" value="Genomic_DNA"/>
</dbReference>
<name>A0A392Q0J6_9FABA</name>
<sequence>RYGTVFNISMVGCFSSAPPPMSVQSVQFGSAKSGDDVALYGALYDENSGDPLTAVTAVKYQPQ</sequence>
<keyword evidence="2" id="KW-1185">Reference proteome</keyword>
<dbReference type="AlphaFoldDB" id="A0A392Q0J6"/>
<comment type="caution">
    <text evidence="1">The sequence shown here is derived from an EMBL/GenBank/DDBJ whole genome shotgun (WGS) entry which is preliminary data.</text>
</comment>
<dbReference type="Proteomes" id="UP000265520">
    <property type="component" value="Unassembled WGS sequence"/>
</dbReference>
<reference evidence="1 2" key="1">
    <citation type="journal article" date="2018" name="Front. Plant Sci.">
        <title>Red Clover (Trifolium pratense) and Zigzag Clover (T. medium) - A Picture of Genomic Similarities and Differences.</title>
        <authorList>
            <person name="Dluhosova J."/>
            <person name="Istvanek J."/>
            <person name="Nedelnik J."/>
            <person name="Repkova J."/>
        </authorList>
    </citation>
    <scope>NUCLEOTIDE SEQUENCE [LARGE SCALE GENOMIC DNA]</scope>
    <source>
        <strain evidence="2">cv. 10/8</strain>
        <tissue evidence="1">Leaf</tissue>
    </source>
</reference>
<protein>
    <submittedName>
        <fullName evidence="1">Uncharacterized protein</fullName>
    </submittedName>
</protein>
<evidence type="ECO:0000313" key="1">
    <source>
        <dbReference type="EMBL" id="MCI17359.1"/>
    </source>
</evidence>
<organism evidence="1 2">
    <name type="scientific">Trifolium medium</name>
    <dbReference type="NCBI Taxonomy" id="97028"/>
    <lineage>
        <taxon>Eukaryota</taxon>
        <taxon>Viridiplantae</taxon>
        <taxon>Streptophyta</taxon>
        <taxon>Embryophyta</taxon>
        <taxon>Tracheophyta</taxon>
        <taxon>Spermatophyta</taxon>
        <taxon>Magnoliopsida</taxon>
        <taxon>eudicotyledons</taxon>
        <taxon>Gunneridae</taxon>
        <taxon>Pentapetalae</taxon>
        <taxon>rosids</taxon>
        <taxon>fabids</taxon>
        <taxon>Fabales</taxon>
        <taxon>Fabaceae</taxon>
        <taxon>Papilionoideae</taxon>
        <taxon>50 kb inversion clade</taxon>
        <taxon>NPAAA clade</taxon>
        <taxon>Hologalegina</taxon>
        <taxon>IRL clade</taxon>
        <taxon>Trifolieae</taxon>
        <taxon>Trifolium</taxon>
    </lineage>
</organism>
<feature type="non-terminal residue" evidence="1">
    <location>
        <position position="1"/>
    </location>
</feature>
<accession>A0A392Q0J6</accession>
<proteinExistence type="predicted"/>